<organism evidence="1 2">
    <name type="scientific">Fulvitalea axinellae</name>
    <dbReference type="NCBI Taxonomy" id="1182444"/>
    <lineage>
        <taxon>Bacteria</taxon>
        <taxon>Pseudomonadati</taxon>
        <taxon>Bacteroidota</taxon>
        <taxon>Cytophagia</taxon>
        <taxon>Cytophagales</taxon>
        <taxon>Persicobacteraceae</taxon>
        <taxon>Fulvitalea</taxon>
    </lineage>
</organism>
<evidence type="ECO:0000313" key="1">
    <source>
        <dbReference type="EMBL" id="BDD10374.1"/>
    </source>
</evidence>
<protein>
    <recommendedName>
        <fullName evidence="3">DUF115 domain-containing protein</fullName>
    </recommendedName>
</protein>
<dbReference type="AlphaFoldDB" id="A0AAU9CV54"/>
<dbReference type="RefSeq" id="WP_338391934.1">
    <property type="nucleotide sequence ID" value="NZ_AP025314.1"/>
</dbReference>
<dbReference type="Proteomes" id="UP001348817">
    <property type="component" value="Chromosome"/>
</dbReference>
<sequence>MSINTWAEKQEAKLIRLNPAESLGDAVMKRIYLTMKYWKHYFQYIRPNKQEMDALKALRGSKKGKSAFILAGGPSLKKLDYEKVARYQREEGFEIFGINSFISKIKQVYDLRLDYAVFSDPRHFGLLLDETTEKRRAEIKEDIKAVIDDEVALFAPMRFKGLGKYRTVYHFPDFCDIRTDNVEDITKPLGYYSLSTFKALSIALYCGYDTIYLCGLDNDYFKTVSVNENNEAFFEDNHFYDDITVTRRLADNPIYKRMGQFLFNCSLTFEFLEKFSPYNIVNLDKEGLVSNFTKKHNLDIYRKD</sequence>
<dbReference type="Gene3D" id="3.90.1480.10">
    <property type="entry name" value="Alpha-2,3-sialyltransferase"/>
    <property type="match status" value="1"/>
</dbReference>
<evidence type="ECO:0000313" key="2">
    <source>
        <dbReference type="Proteomes" id="UP001348817"/>
    </source>
</evidence>
<gene>
    <name evidence="1" type="ORF">FUAX_28060</name>
</gene>
<dbReference type="KEGG" id="fax:FUAX_28060"/>
<keyword evidence="2" id="KW-1185">Reference proteome</keyword>
<name>A0AAU9CV54_9BACT</name>
<dbReference type="EMBL" id="AP025314">
    <property type="protein sequence ID" value="BDD10374.1"/>
    <property type="molecule type" value="Genomic_DNA"/>
</dbReference>
<proteinExistence type="predicted"/>
<reference evidence="1 2" key="1">
    <citation type="submission" date="2021-12" db="EMBL/GenBank/DDBJ databases">
        <title>Genome sequencing of bacteria with rrn-lacking chromosome and rrn-plasmid.</title>
        <authorList>
            <person name="Anda M."/>
            <person name="Iwasaki W."/>
        </authorList>
    </citation>
    <scope>NUCLEOTIDE SEQUENCE [LARGE SCALE GENOMIC DNA]</scope>
    <source>
        <strain evidence="1 2">DSM 100852</strain>
    </source>
</reference>
<accession>A0AAU9CV54</accession>
<evidence type="ECO:0008006" key="3">
    <source>
        <dbReference type="Google" id="ProtNLM"/>
    </source>
</evidence>